<evidence type="ECO:0000313" key="2">
    <source>
        <dbReference type="Proteomes" id="UP000789901"/>
    </source>
</evidence>
<name>A0ABN7WQR3_GIGMA</name>
<proteinExistence type="predicted"/>
<evidence type="ECO:0000313" key="1">
    <source>
        <dbReference type="EMBL" id="CAG8838445.1"/>
    </source>
</evidence>
<protein>
    <submittedName>
        <fullName evidence="1">12097_t:CDS:1</fullName>
    </submittedName>
</protein>
<comment type="caution">
    <text evidence="1">The sequence shown here is derived from an EMBL/GenBank/DDBJ whole genome shotgun (WGS) entry which is preliminary data.</text>
</comment>
<sequence length="120" mass="13992">MQFTQRVESINAIIHKSVDSSSSRSDVVKALELFSSTIQKYFTSQIIEEIHKQICESVLYKCEKLDISHTFEFEDQDSNNYNELNNGQIEIIESIKDYYDIQQTYLKALINLVSKESIKE</sequence>
<keyword evidence="2" id="KW-1185">Reference proteome</keyword>
<feature type="non-terminal residue" evidence="1">
    <location>
        <position position="120"/>
    </location>
</feature>
<dbReference type="Proteomes" id="UP000789901">
    <property type="component" value="Unassembled WGS sequence"/>
</dbReference>
<accession>A0ABN7WQR3</accession>
<dbReference type="EMBL" id="CAJVQB010058074">
    <property type="protein sequence ID" value="CAG8838445.1"/>
    <property type="molecule type" value="Genomic_DNA"/>
</dbReference>
<reference evidence="1 2" key="1">
    <citation type="submission" date="2021-06" db="EMBL/GenBank/DDBJ databases">
        <authorList>
            <person name="Kallberg Y."/>
            <person name="Tangrot J."/>
            <person name="Rosling A."/>
        </authorList>
    </citation>
    <scope>NUCLEOTIDE SEQUENCE [LARGE SCALE GENOMIC DNA]</scope>
    <source>
        <strain evidence="1 2">120-4 pot B 10/14</strain>
    </source>
</reference>
<gene>
    <name evidence="1" type="ORF">GMARGA_LOCUS33983</name>
</gene>
<organism evidence="1 2">
    <name type="scientific">Gigaspora margarita</name>
    <dbReference type="NCBI Taxonomy" id="4874"/>
    <lineage>
        <taxon>Eukaryota</taxon>
        <taxon>Fungi</taxon>
        <taxon>Fungi incertae sedis</taxon>
        <taxon>Mucoromycota</taxon>
        <taxon>Glomeromycotina</taxon>
        <taxon>Glomeromycetes</taxon>
        <taxon>Diversisporales</taxon>
        <taxon>Gigasporaceae</taxon>
        <taxon>Gigaspora</taxon>
    </lineage>
</organism>